<feature type="compositionally biased region" description="Pro residues" evidence="1">
    <location>
        <begin position="492"/>
        <end position="505"/>
    </location>
</feature>
<feature type="domain" description="Transglycosylase SLT" evidence="3">
    <location>
        <begin position="236"/>
        <end position="285"/>
    </location>
</feature>
<feature type="compositionally biased region" description="Low complexity" evidence="1">
    <location>
        <begin position="463"/>
        <end position="491"/>
    </location>
</feature>
<keyword evidence="2" id="KW-0812">Transmembrane</keyword>
<name>A0ABM7IIS5_9MYCO</name>
<proteinExistence type="predicted"/>
<evidence type="ECO:0000256" key="1">
    <source>
        <dbReference type="SAM" id="MobiDB-lite"/>
    </source>
</evidence>
<organism evidence="4 5">
    <name type="scientific">Mycolicibacterium aubagnense</name>
    <dbReference type="NCBI Taxonomy" id="319707"/>
    <lineage>
        <taxon>Bacteria</taxon>
        <taxon>Bacillati</taxon>
        <taxon>Actinomycetota</taxon>
        <taxon>Actinomycetes</taxon>
        <taxon>Mycobacteriales</taxon>
        <taxon>Mycobacteriaceae</taxon>
        <taxon>Mycolicibacterium</taxon>
    </lineage>
</organism>
<reference evidence="4 5" key="1">
    <citation type="journal article" date="2019" name="Emerg. Microbes Infect.">
        <title>Comprehensive subspecies identification of 175 nontuberculous mycobacteria species based on 7547 genomic profiles.</title>
        <authorList>
            <person name="Matsumoto Y."/>
            <person name="Kinjo T."/>
            <person name="Motooka D."/>
            <person name="Nabeya D."/>
            <person name="Jung N."/>
            <person name="Uechi K."/>
            <person name="Horii T."/>
            <person name="Iida T."/>
            <person name="Fujita J."/>
            <person name="Nakamura S."/>
        </authorList>
    </citation>
    <scope>NUCLEOTIDE SEQUENCE [LARGE SCALE GENOMIC DNA]</scope>
    <source>
        <strain evidence="4 5">JCM 15296</strain>
    </source>
</reference>
<evidence type="ECO:0000313" key="4">
    <source>
        <dbReference type="EMBL" id="BBX86629.1"/>
    </source>
</evidence>
<dbReference type="PANTHER" id="PTHR30163:SF8">
    <property type="entry name" value="LYTIC MUREIN TRANSGLYCOSYLASE"/>
    <property type="match status" value="1"/>
</dbReference>
<dbReference type="InterPro" id="IPR043426">
    <property type="entry name" value="MltB-like"/>
</dbReference>
<gene>
    <name evidence="4" type="ORF">MAUB_45020</name>
</gene>
<dbReference type="InterPro" id="IPR023346">
    <property type="entry name" value="Lysozyme-like_dom_sf"/>
</dbReference>
<dbReference type="Proteomes" id="UP000465609">
    <property type="component" value="Chromosome"/>
</dbReference>
<dbReference type="CDD" id="cd13399">
    <property type="entry name" value="Slt35-like"/>
    <property type="match status" value="1"/>
</dbReference>
<evidence type="ECO:0000259" key="3">
    <source>
        <dbReference type="Pfam" id="PF13406"/>
    </source>
</evidence>
<accession>A0ABM7IIS5</accession>
<dbReference type="PANTHER" id="PTHR30163">
    <property type="entry name" value="MEMBRANE-BOUND LYTIC MUREIN TRANSGLYCOSYLASE B"/>
    <property type="match status" value="1"/>
</dbReference>
<protein>
    <recommendedName>
        <fullName evidence="3">Transglycosylase SLT domain-containing protein</fullName>
    </recommendedName>
</protein>
<evidence type="ECO:0000313" key="5">
    <source>
        <dbReference type="Proteomes" id="UP000465609"/>
    </source>
</evidence>
<evidence type="ECO:0000256" key="2">
    <source>
        <dbReference type="SAM" id="Phobius"/>
    </source>
</evidence>
<sequence>MLIGGDTADSADDAAPTTDSHALFGDSALVADPVEDYDAAVGHEAAPADEAVPGRRRRIARAMRRPLAGVAVVAPLVLMLAVGGSAPTRQTTAHNSATAGVTPLAAVTPTTPGPRNRAGMTVVASDQVPRALHMDPTTTLSPPPASLVMAPGGLRIPPIVLNAYRTAEKIMATNAPGCGISWNLLAGIGRIESGHANSGATDARGTALTPILGPVLDGTLAGNEVIVQTIAAGRVTYARALGPMQFLPGTWARYAADAIGDGKPDVQNVYDAALAAARYLCSGGLNLRDPSQVLTAILRYNNSMPYAQNVLGWAKAYVTGIAPVDLPPIVGPPPAIGDQHLDNPEGLGPGLPINAMGLPSDDPLALTPALQMGRMGPLPGPAEPKQNCAVFCLQGGPAPSAAPIPAADAPALDAQQPPNPFNLPPFLLPQAPLAPPPAPVAPAPAPAFGGPIPVTAVGVGTPAAGPVGAAPGPAVAPAAVPAAPGPAAAPADPGPPPGPAFPGLQ</sequence>
<keyword evidence="5" id="KW-1185">Reference proteome</keyword>
<dbReference type="Gene3D" id="1.10.530.10">
    <property type="match status" value="1"/>
</dbReference>
<dbReference type="InterPro" id="IPR031304">
    <property type="entry name" value="SLT_2"/>
</dbReference>
<feature type="region of interest" description="Disordered" evidence="1">
    <location>
        <begin position="463"/>
        <end position="505"/>
    </location>
</feature>
<feature type="transmembrane region" description="Helical" evidence="2">
    <location>
        <begin position="66"/>
        <end position="86"/>
    </location>
</feature>
<dbReference type="SUPFAM" id="SSF53955">
    <property type="entry name" value="Lysozyme-like"/>
    <property type="match status" value="1"/>
</dbReference>
<keyword evidence="2" id="KW-0472">Membrane</keyword>
<dbReference type="EMBL" id="AP022577">
    <property type="protein sequence ID" value="BBX86629.1"/>
    <property type="molecule type" value="Genomic_DNA"/>
</dbReference>
<keyword evidence="2" id="KW-1133">Transmembrane helix</keyword>
<dbReference type="Pfam" id="PF13406">
    <property type="entry name" value="SLT_2"/>
    <property type="match status" value="1"/>
</dbReference>